<dbReference type="Proteomes" id="UP000887580">
    <property type="component" value="Unplaced"/>
</dbReference>
<evidence type="ECO:0000313" key="1">
    <source>
        <dbReference type="Proteomes" id="UP000887580"/>
    </source>
</evidence>
<accession>A0AC35GK91</accession>
<evidence type="ECO:0000313" key="2">
    <source>
        <dbReference type="WBParaSite" id="PS1159_v2.g6080.t1"/>
    </source>
</evidence>
<proteinExistence type="predicted"/>
<name>A0AC35GK91_9BILA</name>
<sequence>MSLYWTYRSTWFTFQLSTLQRSFLNQITDGPEIMSLKATFVKTALGQKVKAQQTIDEHFTDLKNLWE</sequence>
<organism evidence="1 2">
    <name type="scientific">Panagrolaimus sp. PS1159</name>
    <dbReference type="NCBI Taxonomy" id="55785"/>
    <lineage>
        <taxon>Eukaryota</taxon>
        <taxon>Metazoa</taxon>
        <taxon>Ecdysozoa</taxon>
        <taxon>Nematoda</taxon>
        <taxon>Chromadorea</taxon>
        <taxon>Rhabditida</taxon>
        <taxon>Tylenchina</taxon>
        <taxon>Panagrolaimomorpha</taxon>
        <taxon>Panagrolaimoidea</taxon>
        <taxon>Panagrolaimidae</taxon>
        <taxon>Panagrolaimus</taxon>
    </lineage>
</organism>
<protein>
    <submittedName>
        <fullName evidence="2">Uncharacterized protein</fullName>
    </submittedName>
</protein>
<dbReference type="WBParaSite" id="PS1159_v2.g6080.t1">
    <property type="protein sequence ID" value="PS1159_v2.g6080.t1"/>
    <property type="gene ID" value="PS1159_v2.g6080"/>
</dbReference>
<reference evidence="2" key="1">
    <citation type="submission" date="2022-11" db="UniProtKB">
        <authorList>
            <consortium name="WormBaseParasite"/>
        </authorList>
    </citation>
    <scope>IDENTIFICATION</scope>
</reference>